<dbReference type="InterPro" id="IPR036514">
    <property type="entry name" value="SGNH_hydro_sf"/>
</dbReference>
<dbReference type="Pfam" id="PF13472">
    <property type="entry name" value="Lipase_GDSL_2"/>
    <property type="match status" value="1"/>
</dbReference>
<accession>A0AAD9D8M7</accession>
<dbReference type="EMBL" id="JATAAI010000022">
    <property type="protein sequence ID" value="KAK1738132.1"/>
    <property type="molecule type" value="Genomic_DNA"/>
</dbReference>
<reference evidence="3" key="1">
    <citation type="submission" date="2023-06" db="EMBL/GenBank/DDBJ databases">
        <title>Survivors Of The Sea: Transcriptome response of Skeletonema marinoi to long-term dormancy.</title>
        <authorList>
            <person name="Pinder M.I.M."/>
            <person name="Kourtchenko O."/>
            <person name="Robertson E.K."/>
            <person name="Larsson T."/>
            <person name="Maumus F."/>
            <person name="Osuna-Cruz C.M."/>
            <person name="Vancaester E."/>
            <person name="Stenow R."/>
            <person name="Vandepoele K."/>
            <person name="Ploug H."/>
            <person name="Bruchert V."/>
            <person name="Godhe A."/>
            <person name="Topel M."/>
        </authorList>
    </citation>
    <scope>NUCLEOTIDE SEQUENCE</scope>
    <source>
        <strain evidence="3">R05AC</strain>
    </source>
</reference>
<protein>
    <submittedName>
        <fullName evidence="3">PAF acetylhydrolase IB subunit beta-like protein</fullName>
    </submittedName>
</protein>
<comment type="similarity">
    <text evidence="1">Belongs to the 'GDSL' lipolytic enzyme family. Platelet-activating factor acetylhydrolase IB beta/gamma subunits subfamily.</text>
</comment>
<dbReference type="Proteomes" id="UP001224775">
    <property type="component" value="Unassembled WGS sequence"/>
</dbReference>
<dbReference type="Gene3D" id="3.40.50.1110">
    <property type="entry name" value="SGNH hydrolase"/>
    <property type="match status" value="1"/>
</dbReference>
<name>A0AAD9D8M7_9STRA</name>
<evidence type="ECO:0000259" key="2">
    <source>
        <dbReference type="Pfam" id="PF13472"/>
    </source>
</evidence>
<dbReference type="PANTHER" id="PTHR11852:SF0">
    <property type="entry name" value="PLATELET-ACTIVATING FACTOR ACETYLHYDROLASE IB SUBUNIT BETA HOMOLOG"/>
    <property type="match status" value="1"/>
</dbReference>
<keyword evidence="4" id="KW-1185">Reference proteome</keyword>
<evidence type="ECO:0000256" key="1">
    <source>
        <dbReference type="ARBA" id="ARBA00038184"/>
    </source>
</evidence>
<sequence>MPMFENTKIVANAASPSPSALPRRRRKQVVSLLLPPITAGQSLNDSSSGFLLCTAGRLRYAAIASVALALLLLARSGTKNGKSHDDMMETLTGSSRPFQYIGDLDPSEPQPWPEEEEDWHALHETLVKRVEESDASSSNQVKDHLPQLVFYGDSITEGWNGTSFGNLPGQHRMWTTGEDESIRDVFANAFGDKSDWGERALKPPLVLGISGSRTYDFIWRVVNGEFPVSSLLDKAGEIDNNSDDDVFPIEQLERIYILLMGTNNLGGGMLPEPTLKGMDAAGRTILQLHEKHFPNTPAAMLFSELLPRKDDFRAVKMCPPRCKNVETLEPFQSFMPAIKKVNRALPNLLDGWREDFKNSRIILLSANNVTSEVGASKQNGNTMHSYTPVINCGHEMFAFDDIDELDVYMPDRLHPNAKGYKLWSHCLKKGLDVIMSR</sequence>
<dbReference type="InterPro" id="IPR013830">
    <property type="entry name" value="SGNH_hydro"/>
</dbReference>
<comment type="caution">
    <text evidence="3">The sequence shown here is derived from an EMBL/GenBank/DDBJ whole genome shotgun (WGS) entry which is preliminary data.</text>
</comment>
<organism evidence="3 4">
    <name type="scientific">Skeletonema marinoi</name>
    <dbReference type="NCBI Taxonomy" id="267567"/>
    <lineage>
        <taxon>Eukaryota</taxon>
        <taxon>Sar</taxon>
        <taxon>Stramenopiles</taxon>
        <taxon>Ochrophyta</taxon>
        <taxon>Bacillariophyta</taxon>
        <taxon>Coscinodiscophyceae</taxon>
        <taxon>Thalassiosirophycidae</taxon>
        <taxon>Thalassiosirales</taxon>
        <taxon>Skeletonemataceae</taxon>
        <taxon>Skeletonema</taxon>
        <taxon>Skeletonema marinoi-dohrnii complex</taxon>
    </lineage>
</organism>
<evidence type="ECO:0000313" key="4">
    <source>
        <dbReference type="Proteomes" id="UP001224775"/>
    </source>
</evidence>
<dbReference type="AlphaFoldDB" id="A0AAD9D8M7"/>
<dbReference type="SUPFAM" id="SSF52266">
    <property type="entry name" value="SGNH hydrolase"/>
    <property type="match status" value="1"/>
</dbReference>
<dbReference type="PANTHER" id="PTHR11852">
    <property type="entry name" value="PLATELET-ACTIVATING FACTOR ACETYLHYDROLASE"/>
    <property type="match status" value="1"/>
</dbReference>
<feature type="domain" description="SGNH hydrolase-type esterase" evidence="2">
    <location>
        <begin position="150"/>
        <end position="422"/>
    </location>
</feature>
<gene>
    <name evidence="3" type="ORF">QTG54_011426</name>
</gene>
<evidence type="ECO:0000313" key="3">
    <source>
        <dbReference type="EMBL" id="KAK1738132.1"/>
    </source>
</evidence>
<proteinExistence type="inferred from homology"/>